<dbReference type="PANTHER" id="PTHR33602">
    <property type="entry name" value="REGULATORY PROTEIN RECX FAMILY PROTEIN"/>
    <property type="match status" value="1"/>
</dbReference>
<gene>
    <name evidence="5" type="primary">recX</name>
    <name evidence="7" type="ORF">OOT00_14070</name>
</gene>
<dbReference type="InterPro" id="IPR003783">
    <property type="entry name" value="Regulatory_RecX"/>
</dbReference>
<dbReference type="Pfam" id="PF21981">
    <property type="entry name" value="RecX_HTH3"/>
    <property type="match status" value="1"/>
</dbReference>
<proteinExistence type="inferred from homology"/>
<comment type="similarity">
    <text evidence="2 5">Belongs to the RecX family.</text>
</comment>
<evidence type="ECO:0000256" key="3">
    <source>
        <dbReference type="ARBA" id="ARBA00018111"/>
    </source>
</evidence>
<dbReference type="InterPro" id="IPR036388">
    <property type="entry name" value="WH-like_DNA-bd_sf"/>
</dbReference>
<keyword evidence="4 5" id="KW-0963">Cytoplasm</keyword>
<dbReference type="EMBL" id="JAPFPW010000022">
    <property type="protein sequence ID" value="MCW7755110.1"/>
    <property type="molecule type" value="Genomic_DNA"/>
</dbReference>
<organism evidence="7 8">
    <name type="scientific">Desulfobotulus pelophilus</name>
    <dbReference type="NCBI Taxonomy" id="2823377"/>
    <lineage>
        <taxon>Bacteria</taxon>
        <taxon>Pseudomonadati</taxon>
        <taxon>Thermodesulfobacteriota</taxon>
        <taxon>Desulfobacteria</taxon>
        <taxon>Desulfobacterales</taxon>
        <taxon>Desulfobacteraceae</taxon>
        <taxon>Desulfobotulus</taxon>
    </lineage>
</organism>
<dbReference type="Gene3D" id="1.10.10.10">
    <property type="entry name" value="Winged helix-like DNA-binding domain superfamily/Winged helix DNA-binding domain"/>
    <property type="match status" value="3"/>
</dbReference>
<accession>A0ABT3NCB1</accession>
<comment type="caution">
    <text evidence="7">The sequence shown here is derived from an EMBL/GenBank/DDBJ whole genome shotgun (WGS) entry which is preliminary data.</text>
</comment>
<comment type="subcellular location">
    <subcellularLocation>
        <location evidence="1 5">Cytoplasm</location>
    </subcellularLocation>
</comment>
<dbReference type="Proteomes" id="UP001209681">
    <property type="component" value="Unassembled WGS sequence"/>
</dbReference>
<keyword evidence="8" id="KW-1185">Reference proteome</keyword>
<evidence type="ECO:0000313" key="8">
    <source>
        <dbReference type="Proteomes" id="UP001209681"/>
    </source>
</evidence>
<feature type="domain" description="RecX third three-helical" evidence="6">
    <location>
        <begin position="106"/>
        <end position="147"/>
    </location>
</feature>
<evidence type="ECO:0000313" key="7">
    <source>
        <dbReference type="EMBL" id="MCW7755110.1"/>
    </source>
</evidence>
<evidence type="ECO:0000256" key="4">
    <source>
        <dbReference type="ARBA" id="ARBA00022490"/>
    </source>
</evidence>
<name>A0ABT3NCB1_9BACT</name>
<evidence type="ECO:0000256" key="5">
    <source>
        <dbReference type="HAMAP-Rule" id="MF_01114"/>
    </source>
</evidence>
<dbReference type="InterPro" id="IPR053925">
    <property type="entry name" value="RecX_HTH_3rd"/>
</dbReference>
<sequence length="154" mass="17744">MEETELRRVLTAAMGILGRRSLSRKELKTALEKKKACTDVVERAIQICMERGYIDEEERARQIIQSGIRSGHGPLRIQRDLDKRGIPDILVRKIQGCVSPEKERAYLAQTARKKLASIREDNPLKRKAKLYRFLISRGYPSSDVLDFMNEMDPD</sequence>
<dbReference type="HAMAP" id="MF_01114">
    <property type="entry name" value="RecX"/>
    <property type="match status" value="1"/>
</dbReference>
<comment type="function">
    <text evidence="5">Modulates RecA activity.</text>
</comment>
<reference evidence="7 8" key="1">
    <citation type="submission" date="2022-11" db="EMBL/GenBank/DDBJ databases">
        <title>Desulfobotulus tamanensis H1 sp. nov. - anaerobic, alkaliphilic, sulphate reducing bacterium isolated from terrestrial mud volcano.</title>
        <authorList>
            <person name="Frolova A."/>
            <person name="Merkel A.Y."/>
            <person name="Slobodkin A.I."/>
        </authorList>
    </citation>
    <scope>NUCLEOTIDE SEQUENCE [LARGE SCALE GENOMIC DNA]</scope>
    <source>
        <strain evidence="7 8">H1</strain>
    </source>
</reference>
<dbReference type="RefSeq" id="WP_265426030.1">
    <property type="nucleotide sequence ID" value="NZ_JAPFPW010000022.1"/>
</dbReference>
<evidence type="ECO:0000256" key="1">
    <source>
        <dbReference type="ARBA" id="ARBA00004496"/>
    </source>
</evidence>
<evidence type="ECO:0000259" key="6">
    <source>
        <dbReference type="Pfam" id="PF21981"/>
    </source>
</evidence>
<protein>
    <recommendedName>
        <fullName evidence="3 5">Regulatory protein RecX</fullName>
    </recommendedName>
</protein>
<evidence type="ECO:0000256" key="2">
    <source>
        <dbReference type="ARBA" id="ARBA00009695"/>
    </source>
</evidence>
<dbReference type="PANTHER" id="PTHR33602:SF1">
    <property type="entry name" value="REGULATORY PROTEIN RECX FAMILY PROTEIN"/>
    <property type="match status" value="1"/>
</dbReference>